<gene>
    <name evidence="1" type="ORF">JTE90_020159</name>
</gene>
<comment type="caution">
    <text evidence="1">The sequence shown here is derived from an EMBL/GenBank/DDBJ whole genome shotgun (WGS) entry which is preliminary data.</text>
</comment>
<evidence type="ECO:0000313" key="2">
    <source>
        <dbReference type="Proteomes" id="UP000827092"/>
    </source>
</evidence>
<reference evidence="1 2" key="1">
    <citation type="journal article" date="2022" name="Nat. Ecol. Evol.">
        <title>A masculinizing supergene underlies an exaggerated male reproductive morph in a spider.</title>
        <authorList>
            <person name="Hendrickx F."/>
            <person name="De Corte Z."/>
            <person name="Sonet G."/>
            <person name="Van Belleghem S.M."/>
            <person name="Kostlbacher S."/>
            <person name="Vangestel C."/>
        </authorList>
    </citation>
    <scope>NUCLEOTIDE SEQUENCE [LARGE SCALE GENOMIC DNA]</scope>
    <source>
        <strain evidence="1">W744_W776</strain>
    </source>
</reference>
<name>A0AAV6TXG4_9ARAC</name>
<keyword evidence="2" id="KW-1185">Reference proteome</keyword>
<dbReference type="Proteomes" id="UP000827092">
    <property type="component" value="Unassembled WGS sequence"/>
</dbReference>
<dbReference type="EMBL" id="JAFNEN010000888">
    <property type="protein sequence ID" value="KAG8176373.1"/>
    <property type="molecule type" value="Genomic_DNA"/>
</dbReference>
<protein>
    <submittedName>
        <fullName evidence="1">Uncharacterized protein</fullName>
    </submittedName>
</protein>
<accession>A0AAV6TXG4</accession>
<organism evidence="1 2">
    <name type="scientific">Oedothorax gibbosus</name>
    <dbReference type="NCBI Taxonomy" id="931172"/>
    <lineage>
        <taxon>Eukaryota</taxon>
        <taxon>Metazoa</taxon>
        <taxon>Ecdysozoa</taxon>
        <taxon>Arthropoda</taxon>
        <taxon>Chelicerata</taxon>
        <taxon>Arachnida</taxon>
        <taxon>Araneae</taxon>
        <taxon>Araneomorphae</taxon>
        <taxon>Entelegynae</taxon>
        <taxon>Araneoidea</taxon>
        <taxon>Linyphiidae</taxon>
        <taxon>Erigoninae</taxon>
        <taxon>Oedothorax</taxon>
    </lineage>
</organism>
<proteinExistence type="predicted"/>
<sequence length="74" mass="8292">MKMVLKSFGDDAHRQQVFQSIITSSYNTMFSLPSADIFNDDDGAEEFWRLRPPPTSVPAHDFHGACGASHQPRP</sequence>
<evidence type="ECO:0000313" key="1">
    <source>
        <dbReference type="EMBL" id="KAG8176373.1"/>
    </source>
</evidence>
<dbReference type="AlphaFoldDB" id="A0AAV6TXG4"/>